<evidence type="ECO:0000313" key="3">
    <source>
        <dbReference type="EMBL" id="ASN69206.1"/>
    </source>
</evidence>
<evidence type="ECO:0008006" key="4">
    <source>
        <dbReference type="Google" id="ProtNLM"/>
    </source>
</evidence>
<gene>
    <name evidence="3" type="ORF">7S3_28</name>
</gene>
<keyword evidence="2" id="KW-0812">Transmembrane</keyword>
<keyword evidence="2" id="KW-1133">Transmembrane helix</keyword>
<organism evidence="3">
    <name type="scientific">uncultured Caudovirales phage</name>
    <dbReference type="NCBI Taxonomy" id="2100421"/>
    <lineage>
        <taxon>Viruses</taxon>
        <taxon>Duplodnaviria</taxon>
        <taxon>Heunggongvirae</taxon>
        <taxon>Uroviricota</taxon>
        <taxon>Caudoviricetes</taxon>
        <taxon>Peduoviridae</taxon>
        <taxon>Maltschvirus</taxon>
        <taxon>Maltschvirus maltsch</taxon>
    </lineage>
</organism>
<protein>
    <recommendedName>
        <fullName evidence="4">tRNA_anti-like</fullName>
    </recommendedName>
</protein>
<evidence type="ECO:0000256" key="1">
    <source>
        <dbReference type="SAM" id="MobiDB-lite"/>
    </source>
</evidence>
<proteinExistence type="predicted"/>
<feature type="transmembrane region" description="Helical" evidence="2">
    <location>
        <begin position="31"/>
        <end position="56"/>
    </location>
</feature>
<reference evidence="3" key="1">
    <citation type="submission" date="2017-06" db="EMBL/GenBank/DDBJ databases">
        <title>Novel phages from South African skin metaviromes.</title>
        <authorList>
            <person name="van Zyl L.J."/>
            <person name="Abrahams Y."/>
            <person name="Stander E.A."/>
            <person name="Kirby B.M."/>
            <person name="Clavaud C."/>
            <person name="Farcet C."/>
            <person name="Breton L."/>
            <person name="Trindade M.I."/>
        </authorList>
    </citation>
    <scope>NUCLEOTIDE SEQUENCE</scope>
</reference>
<evidence type="ECO:0000256" key="2">
    <source>
        <dbReference type="SAM" id="Phobius"/>
    </source>
</evidence>
<keyword evidence="2" id="KW-0472">Membrane</keyword>
<sequence>MTYTPPPPTNYYQQPQQWPPPQPPKKKRNPLVLLLALFGGFVVLVIGVNTVNSFLYPIDAPSNSSPALVKADIADTNKTDYESVTDRDYAVIAKDPDAHRGRKVIVYGDVFQADSRIGANDIKIDARGEERSLLFEQNTHVVGSPESFRDVVKGDEVKVWATVLGEYEYTSVSDKKIRVPMLQANVIEVIPNP</sequence>
<feature type="region of interest" description="Disordered" evidence="1">
    <location>
        <begin position="1"/>
        <end position="25"/>
    </location>
</feature>
<name>A0A2H4J9M0_9CAUD</name>
<dbReference type="EMBL" id="MF417887">
    <property type="protein sequence ID" value="ASN69206.1"/>
    <property type="molecule type" value="Genomic_DNA"/>
</dbReference>
<accession>A0A2H4J9M0</accession>